<dbReference type="SUPFAM" id="SSF49599">
    <property type="entry name" value="TRAF domain-like"/>
    <property type="match status" value="1"/>
</dbReference>
<dbReference type="Pfam" id="PF24570">
    <property type="entry name" value="BACK_BPM_SPOP"/>
    <property type="match status" value="1"/>
</dbReference>
<comment type="similarity">
    <text evidence="2">Belongs to the Tdpoz family.</text>
</comment>
<evidence type="ECO:0000256" key="2">
    <source>
        <dbReference type="ARBA" id="ARBA00010846"/>
    </source>
</evidence>
<dbReference type="Proteomes" id="UP001341281">
    <property type="component" value="Chromosome 01"/>
</dbReference>
<comment type="pathway">
    <text evidence="1">Protein modification; protein ubiquitination.</text>
</comment>
<keyword evidence="6" id="KW-1185">Reference proteome</keyword>
<proteinExistence type="inferred from homology"/>
<dbReference type="Gene3D" id="2.60.210.10">
    <property type="entry name" value="Apoptosis, Tumor Necrosis Factor Receptor Associated Protein 2, Chain A"/>
    <property type="match status" value="1"/>
</dbReference>
<dbReference type="InterPro" id="IPR002083">
    <property type="entry name" value="MATH/TRAF_dom"/>
</dbReference>
<evidence type="ECO:0000313" key="6">
    <source>
        <dbReference type="Proteomes" id="UP001341281"/>
    </source>
</evidence>
<dbReference type="InterPro" id="IPR056423">
    <property type="entry name" value="BACK_BPM_SPOP"/>
</dbReference>
<reference evidence="5 6" key="1">
    <citation type="submission" date="2024-02" db="EMBL/GenBank/DDBJ databases">
        <title>High-quality chromosome-scale genome assembly of Pensacola bahiagrass (Paspalum notatum Flugge var. saurae).</title>
        <authorList>
            <person name="Vega J.M."/>
            <person name="Podio M."/>
            <person name="Orjuela J."/>
            <person name="Siena L.A."/>
            <person name="Pessino S.C."/>
            <person name="Combes M.C."/>
            <person name="Mariac C."/>
            <person name="Albertini E."/>
            <person name="Pupilli F."/>
            <person name="Ortiz J.P.A."/>
            <person name="Leblanc O."/>
        </authorList>
    </citation>
    <scope>NUCLEOTIDE SEQUENCE [LARGE SCALE GENOMIC DNA]</scope>
    <source>
        <strain evidence="5">R1</strain>
        <tissue evidence="5">Leaf</tissue>
    </source>
</reference>
<gene>
    <name evidence="5" type="ORF">U9M48_001606</name>
</gene>
<dbReference type="CDD" id="cd00121">
    <property type="entry name" value="MATH"/>
    <property type="match status" value="1"/>
</dbReference>
<dbReference type="InterPro" id="IPR008974">
    <property type="entry name" value="TRAF-like"/>
</dbReference>
<feature type="domain" description="BPM/SPOP BACK" evidence="4">
    <location>
        <begin position="146"/>
        <end position="200"/>
    </location>
</feature>
<dbReference type="AlphaFoldDB" id="A0AAQ3PP47"/>
<dbReference type="GO" id="GO:0016567">
    <property type="term" value="P:protein ubiquitination"/>
    <property type="evidence" value="ECO:0007669"/>
    <property type="project" value="InterPro"/>
</dbReference>
<dbReference type="PANTHER" id="PTHR26379">
    <property type="entry name" value="BTB/POZ AND MATH DOMAIN-CONTAINING PROTEIN 1"/>
    <property type="match status" value="1"/>
</dbReference>
<organism evidence="5 6">
    <name type="scientific">Paspalum notatum var. saurae</name>
    <dbReference type="NCBI Taxonomy" id="547442"/>
    <lineage>
        <taxon>Eukaryota</taxon>
        <taxon>Viridiplantae</taxon>
        <taxon>Streptophyta</taxon>
        <taxon>Embryophyta</taxon>
        <taxon>Tracheophyta</taxon>
        <taxon>Spermatophyta</taxon>
        <taxon>Magnoliopsida</taxon>
        <taxon>Liliopsida</taxon>
        <taxon>Poales</taxon>
        <taxon>Poaceae</taxon>
        <taxon>PACMAD clade</taxon>
        <taxon>Panicoideae</taxon>
        <taxon>Andropogonodae</taxon>
        <taxon>Paspaleae</taxon>
        <taxon>Paspalinae</taxon>
        <taxon>Paspalum</taxon>
    </lineage>
</organism>
<evidence type="ECO:0000259" key="4">
    <source>
        <dbReference type="Pfam" id="PF24570"/>
    </source>
</evidence>
<protein>
    <submittedName>
        <fullName evidence="5">Uncharacterized protein</fullName>
    </submittedName>
</protein>
<evidence type="ECO:0000256" key="1">
    <source>
        <dbReference type="ARBA" id="ARBA00004906"/>
    </source>
</evidence>
<sequence length="207" mass="22184">MPSAAASAVGSSGPGDREVLATTSAIVAEAVTGSHVLEIKVYSLIKGLGNGKFIKSSSFSVGGHRRCIRSDNADWISIFLQLDHANDAAEVKARFKAVSLQIVQDIDTFCAKDPSWGFAKFAQPKALERLRLICEEKLCDSIDTGTVATTLVLAEQHGCHGLKKACFKFLEKPSHLETAMATEGFDHLISSCPCLVKELLAKAYACP</sequence>
<dbReference type="PANTHER" id="PTHR26379:SF483">
    <property type="entry name" value="OS11G0619800 PROTEIN"/>
    <property type="match status" value="1"/>
</dbReference>
<name>A0AAQ3PP47_PASNO</name>
<evidence type="ECO:0000313" key="5">
    <source>
        <dbReference type="EMBL" id="WVZ50347.1"/>
    </source>
</evidence>
<feature type="domain" description="MATH" evidence="3">
    <location>
        <begin position="34"/>
        <end position="129"/>
    </location>
</feature>
<dbReference type="InterPro" id="IPR045005">
    <property type="entry name" value="BPM1-6"/>
</dbReference>
<accession>A0AAQ3PP47</accession>
<dbReference type="EMBL" id="CP144745">
    <property type="protein sequence ID" value="WVZ50347.1"/>
    <property type="molecule type" value="Genomic_DNA"/>
</dbReference>
<dbReference type="Gene3D" id="1.25.40.420">
    <property type="match status" value="1"/>
</dbReference>
<evidence type="ECO:0000259" key="3">
    <source>
        <dbReference type="Pfam" id="PF22486"/>
    </source>
</evidence>
<dbReference type="Pfam" id="PF22486">
    <property type="entry name" value="MATH_2"/>
    <property type="match status" value="1"/>
</dbReference>